<proteinExistence type="predicted"/>
<feature type="coiled-coil region" evidence="1">
    <location>
        <begin position="528"/>
        <end position="555"/>
    </location>
</feature>
<accession>A0A6C0CA83</accession>
<keyword evidence="1" id="KW-0175">Coiled coil</keyword>
<dbReference type="AlphaFoldDB" id="A0A6C0CA83"/>
<name>A0A6C0CA83_9ZZZZ</name>
<reference evidence="2" key="1">
    <citation type="journal article" date="2020" name="Nature">
        <title>Giant virus diversity and host interactions through global metagenomics.</title>
        <authorList>
            <person name="Schulz F."/>
            <person name="Roux S."/>
            <person name="Paez-Espino D."/>
            <person name="Jungbluth S."/>
            <person name="Walsh D.A."/>
            <person name="Denef V.J."/>
            <person name="McMahon K.D."/>
            <person name="Konstantinidis K.T."/>
            <person name="Eloe-Fadrosh E.A."/>
            <person name="Kyrpides N.C."/>
            <person name="Woyke T."/>
        </authorList>
    </citation>
    <scope>NUCLEOTIDE SEQUENCE</scope>
    <source>
        <strain evidence="2">GVMAG-M-3300020192-26</strain>
    </source>
</reference>
<evidence type="ECO:0000313" key="2">
    <source>
        <dbReference type="EMBL" id="QHT01498.1"/>
    </source>
</evidence>
<sequence>MTTFVISDIEIDKFMKGNLPKIPENTIITIDSQKLNEFMEQVRKNFGSISQDQFNWIQDIIPKLDEKTRVDGHSLVDHISNMFRSGFKHEQRNDLICHLRKDSVKQFYGIECFGGDAINQMNPDVFRGMTTKQISSLLQSSSVKFLTDEQKNVIIGNSTINDELKKKLNPSTSIVTPLPSEAPVVLNFDKNPVIVETSSEKSDQQGGIFSPPSPRLYKSRNVLPPIFENPKNSNVSAKDNILSLSLSSPKTIGKTLSSTRSEKSSKRKVNYVIRKKEGDMDEMSLYFKTPKGGQDDEEELATDTENNLIEKISNHVKLMESIKDISFPLENDNLDVDGVEISADCFAHFFMGTTDDVAERCGDAHEKISNYYDGENLDVPAMFDTNNEDRSLTDSLSRAKEIYSFIVAVAKKTTEEEFRNANVDIKHIVLKRLEDMIIEYFNFTHKLMQKHKVIDAKIVNAAEDMLYLYTNVIQYHTNVGKDLGTLNKTYADLVSVVNNNIELYNGLQQGIIVGSENVNLTSDMSATVESLIGRMTELKEQQDLLNQNIKLINNETVRASQNASDTMKTFVASLQ</sequence>
<protein>
    <submittedName>
        <fullName evidence="2">Uncharacterized protein</fullName>
    </submittedName>
</protein>
<organism evidence="2">
    <name type="scientific">viral metagenome</name>
    <dbReference type="NCBI Taxonomy" id="1070528"/>
    <lineage>
        <taxon>unclassified sequences</taxon>
        <taxon>metagenomes</taxon>
        <taxon>organismal metagenomes</taxon>
    </lineage>
</organism>
<evidence type="ECO:0000256" key="1">
    <source>
        <dbReference type="SAM" id="Coils"/>
    </source>
</evidence>
<dbReference type="EMBL" id="MN739374">
    <property type="protein sequence ID" value="QHT01498.1"/>
    <property type="molecule type" value="Genomic_DNA"/>
</dbReference>